<dbReference type="PANTHER" id="PTHR47331">
    <property type="entry name" value="PHD-TYPE DOMAIN-CONTAINING PROTEIN"/>
    <property type="match status" value="1"/>
</dbReference>
<evidence type="ECO:0000313" key="2">
    <source>
        <dbReference type="Proteomes" id="UP001331515"/>
    </source>
</evidence>
<organism evidence="1 2">
    <name type="scientific">Champsocephalus gunnari</name>
    <name type="common">Mackerel icefish</name>
    <dbReference type="NCBI Taxonomy" id="52237"/>
    <lineage>
        <taxon>Eukaryota</taxon>
        <taxon>Metazoa</taxon>
        <taxon>Chordata</taxon>
        <taxon>Craniata</taxon>
        <taxon>Vertebrata</taxon>
        <taxon>Euteleostomi</taxon>
        <taxon>Actinopterygii</taxon>
        <taxon>Neopterygii</taxon>
        <taxon>Teleostei</taxon>
        <taxon>Neoteleostei</taxon>
        <taxon>Acanthomorphata</taxon>
        <taxon>Eupercaria</taxon>
        <taxon>Perciformes</taxon>
        <taxon>Notothenioidei</taxon>
        <taxon>Channichthyidae</taxon>
        <taxon>Champsocephalus</taxon>
    </lineage>
</organism>
<reference evidence="1 2" key="1">
    <citation type="journal article" date="2023" name="Mol. Biol. Evol.">
        <title>Genomics of Secondarily Temperate Adaptation in the Only Non-Antarctic Icefish.</title>
        <authorList>
            <person name="Rivera-Colon A.G."/>
            <person name="Rayamajhi N."/>
            <person name="Minhas B.F."/>
            <person name="Madrigal G."/>
            <person name="Bilyk K.T."/>
            <person name="Yoon V."/>
            <person name="Hune M."/>
            <person name="Gregory S."/>
            <person name="Cheng C.H.C."/>
            <person name="Catchen J.M."/>
        </authorList>
    </citation>
    <scope>NUCLEOTIDE SEQUENCE [LARGE SCALE GENOMIC DNA]</scope>
    <source>
        <tissue evidence="1">White muscle</tissue>
    </source>
</reference>
<protein>
    <submittedName>
        <fullName evidence="1">Uncharacterized protein</fullName>
    </submittedName>
</protein>
<name>A0AAN8HPL1_CHAGU</name>
<sequence length="139" mass="15586">MARSRVAPKRQQSMPRLELCAALTGAQLSSLLHRELTLNITQTYLWTDSTTVLTWLTSESCRFKVFVGTRVSEIQELTAEHTWRYVDTANNPADDLTRGKTVAELAVYSYVACLINGRRFLPPQSPKILTSTNELPSVA</sequence>
<dbReference type="Pfam" id="PF05380">
    <property type="entry name" value="Peptidase_A17"/>
    <property type="match status" value="1"/>
</dbReference>
<accession>A0AAN8HPL1</accession>
<dbReference type="AlphaFoldDB" id="A0AAN8HPL1"/>
<dbReference type="EMBL" id="JAURVH010001521">
    <property type="protein sequence ID" value="KAK5924004.1"/>
    <property type="molecule type" value="Genomic_DNA"/>
</dbReference>
<dbReference type="PANTHER" id="PTHR47331:SF1">
    <property type="entry name" value="GAG-LIKE PROTEIN"/>
    <property type="match status" value="1"/>
</dbReference>
<evidence type="ECO:0000313" key="1">
    <source>
        <dbReference type="EMBL" id="KAK5924004.1"/>
    </source>
</evidence>
<dbReference type="Proteomes" id="UP001331515">
    <property type="component" value="Unassembled WGS sequence"/>
</dbReference>
<comment type="caution">
    <text evidence="1">The sequence shown here is derived from an EMBL/GenBank/DDBJ whole genome shotgun (WGS) entry which is preliminary data.</text>
</comment>
<proteinExistence type="predicted"/>
<dbReference type="InterPro" id="IPR008042">
    <property type="entry name" value="Retrotrans_Pao"/>
</dbReference>
<keyword evidence="2" id="KW-1185">Reference proteome</keyword>
<gene>
    <name evidence="1" type="ORF">CgunFtcFv8_000923</name>
</gene>